<name>A0ACC2Q8V2_9NEOP</name>
<reference evidence="1" key="1">
    <citation type="submission" date="2023-03" db="EMBL/GenBank/DDBJ databases">
        <title>Chromosome-level genomes of two armyworms, Mythimna separata and Mythimna loreyi, provide insights into the biosynthesis and reception of sex pheromones.</title>
        <authorList>
            <person name="Zhao H."/>
        </authorList>
    </citation>
    <scope>NUCLEOTIDE SEQUENCE</scope>
    <source>
        <strain evidence="1">BeijingLab</strain>
    </source>
</reference>
<protein>
    <submittedName>
        <fullName evidence="1">Uncharacterized protein</fullName>
    </submittedName>
</protein>
<evidence type="ECO:0000313" key="1">
    <source>
        <dbReference type="EMBL" id="KAJ8710711.1"/>
    </source>
</evidence>
<comment type="caution">
    <text evidence="1">The sequence shown here is derived from an EMBL/GenBank/DDBJ whole genome shotgun (WGS) entry which is preliminary data.</text>
</comment>
<dbReference type="Proteomes" id="UP001231649">
    <property type="component" value="Chromosome 23"/>
</dbReference>
<evidence type="ECO:0000313" key="2">
    <source>
        <dbReference type="Proteomes" id="UP001231649"/>
    </source>
</evidence>
<gene>
    <name evidence="1" type="ORF">PYW08_009226</name>
</gene>
<keyword evidence="2" id="KW-1185">Reference proteome</keyword>
<organism evidence="1 2">
    <name type="scientific">Mythimna loreyi</name>
    <dbReference type="NCBI Taxonomy" id="667449"/>
    <lineage>
        <taxon>Eukaryota</taxon>
        <taxon>Metazoa</taxon>
        <taxon>Ecdysozoa</taxon>
        <taxon>Arthropoda</taxon>
        <taxon>Hexapoda</taxon>
        <taxon>Insecta</taxon>
        <taxon>Pterygota</taxon>
        <taxon>Neoptera</taxon>
        <taxon>Endopterygota</taxon>
        <taxon>Lepidoptera</taxon>
        <taxon>Glossata</taxon>
        <taxon>Ditrysia</taxon>
        <taxon>Noctuoidea</taxon>
        <taxon>Noctuidae</taxon>
        <taxon>Noctuinae</taxon>
        <taxon>Hadenini</taxon>
        <taxon>Mythimna</taxon>
    </lineage>
</organism>
<accession>A0ACC2Q8V2</accession>
<proteinExistence type="predicted"/>
<dbReference type="EMBL" id="CM056799">
    <property type="protein sequence ID" value="KAJ8710711.1"/>
    <property type="molecule type" value="Genomic_DNA"/>
</dbReference>
<sequence length="417" mass="48063">MPLCTVITCKYSQDDVDPALDGIVFHRFPKNEEMRAKWIDMTGHDIRRWMPSSKDVICSRHFRDNDYFIKRSGKRYLKTAAIPCEYVVYRHLFPDEEVTEVKAEPEAEASEAEEVPVHEEQEPKVVVQHEPEVEFEMTVDPQPGPSHWFLPQTSRASSSQVLPDSTIATIFDNENSREWERFQPERYFGHRLPASIFEDNSQEVDSSGFDERFRREEGSVNPYPPELDLRPHLQLLPPPRTPEPVIPIMDDTESNLGFEEEQVQDAPSPVVEIMRGRKKLEDIRKIMTKRKSSKRRRRLQLRSIQGHGSNDSCDEPPAGGFWNPEVQLEPLESSPRQFDSQPPAAVEDNPQAVAAAFEEVLEAKKANEQLQSGQLSDHDKALALIALQTKRIIKLDMKHRRLKKILKRISAVLRKTE</sequence>